<name>V9FZR6_PHYNI</name>
<reference evidence="1 2" key="1">
    <citation type="submission" date="2013-11" db="EMBL/GenBank/DDBJ databases">
        <title>The Genome Sequence of Phytophthora parasitica P1569.</title>
        <authorList>
            <consortium name="The Broad Institute Genomics Platform"/>
            <person name="Russ C."/>
            <person name="Tyler B."/>
            <person name="Panabieres F."/>
            <person name="Shan W."/>
            <person name="Tripathy S."/>
            <person name="Grunwald N."/>
            <person name="Machado M."/>
            <person name="Johnson C.S."/>
            <person name="Arredondo F."/>
            <person name="Hong C."/>
            <person name="Coffey M."/>
            <person name="Young S.K."/>
            <person name="Zeng Q."/>
            <person name="Gargeya S."/>
            <person name="Fitzgerald M."/>
            <person name="Abouelleil A."/>
            <person name="Alvarado L."/>
            <person name="Chapman S.B."/>
            <person name="Gainer-Dewar J."/>
            <person name="Goldberg J."/>
            <person name="Griggs A."/>
            <person name="Gujja S."/>
            <person name="Hansen M."/>
            <person name="Howarth C."/>
            <person name="Imamovic A."/>
            <person name="Ireland A."/>
            <person name="Larimer J."/>
            <person name="McCowan C."/>
            <person name="Murphy C."/>
            <person name="Pearson M."/>
            <person name="Poon T.W."/>
            <person name="Priest M."/>
            <person name="Roberts A."/>
            <person name="Saif S."/>
            <person name="Shea T."/>
            <person name="Sykes S."/>
            <person name="Wortman J."/>
            <person name="Nusbaum C."/>
            <person name="Birren B."/>
        </authorList>
    </citation>
    <scope>NUCLEOTIDE SEQUENCE [LARGE SCALE GENOMIC DNA]</scope>
    <source>
        <strain evidence="1 2">P1569</strain>
    </source>
</reference>
<keyword evidence="2" id="KW-1185">Reference proteome</keyword>
<sequence length="79" mass="8897">MRHKQLGTKIRKDAAKRLRIYAGAQPVDISASVHMLRAHTISPDESEITKEVAWQVRAAKSQMAMYTDFVADTARRKTG</sequence>
<organism evidence="1 2">
    <name type="scientific">Phytophthora nicotianae P1569</name>
    <dbReference type="NCBI Taxonomy" id="1317065"/>
    <lineage>
        <taxon>Eukaryota</taxon>
        <taxon>Sar</taxon>
        <taxon>Stramenopiles</taxon>
        <taxon>Oomycota</taxon>
        <taxon>Peronosporomycetes</taxon>
        <taxon>Peronosporales</taxon>
        <taxon>Peronosporaceae</taxon>
        <taxon>Phytophthora</taxon>
    </lineage>
</organism>
<comment type="caution">
    <text evidence="1">The sequence shown here is derived from an EMBL/GenBank/DDBJ whole genome shotgun (WGS) entry which is preliminary data.</text>
</comment>
<evidence type="ECO:0000313" key="2">
    <source>
        <dbReference type="Proteomes" id="UP000018721"/>
    </source>
</evidence>
<dbReference type="EMBL" id="ANIZ01000238">
    <property type="protein sequence ID" value="ETI55862.1"/>
    <property type="molecule type" value="Genomic_DNA"/>
</dbReference>
<protein>
    <submittedName>
        <fullName evidence="1">Uncharacterized protein</fullName>
    </submittedName>
</protein>
<dbReference type="HOGENOM" id="CLU_2611250_0_0_1"/>
<gene>
    <name evidence="1" type="ORF">F443_01494</name>
</gene>
<evidence type="ECO:0000313" key="1">
    <source>
        <dbReference type="EMBL" id="ETI55862.1"/>
    </source>
</evidence>
<dbReference type="Proteomes" id="UP000018721">
    <property type="component" value="Unassembled WGS sequence"/>
</dbReference>
<accession>V9FZR6</accession>
<dbReference type="AlphaFoldDB" id="V9FZR6"/>
<proteinExistence type="predicted"/>